<dbReference type="FunFam" id="1.10.10.10:FF:000017">
    <property type="entry name" value="transcription factor RFX3 isoform X1"/>
    <property type="match status" value="1"/>
</dbReference>
<dbReference type="EMBL" id="JBJKFK010000510">
    <property type="protein sequence ID" value="KAL3316625.1"/>
    <property type="molecule type" value="Genomic_DNA"/>
</dbReference>
<evidence type="ECO:0000256" key="5">
    <source>
        <dbReference type="ARBA" id="ARBA00023242"/>
    </source>
</evidence>
<evidence type="ECO:0000256" key="3">
    <source>
        <dbReference type="ARBA" id="ARBA00023125"/>
    </source>
</evidence>
<feature type="domain" description="RFX-type winged-helix" evidence="7">
    <location>
        <begin position="190"/>
        <end position="265"/>
    </location>
</feature>
<name>A0ABD2QAS0_9PLAT</name>
<evidence type="ECO:0000313" key="8">
    <source>
        <dbReference type="EMBL" id="KAL3316625.1"/>
    </source>
</evidence>
<protein>
    <submittedName>
        <fullName evidence="8">Transcription factor rfx3</fullName>
    </submittedName>
</protein>
<comment type="subcellular location">
    <subcellularLocation>
        <location evidence="1">Nucleus</location>
    </subcellularLocation>
</comment>
<feature type="compositionally biased region" description="Basic residues" evidence="6">
    <location>
        <begin position="723"/>
        <end position="733"/>
    </location>
</feature>
<keyword evidence="9" id="KW-1185">Reference proteome</keyword>
<dbReference type="InterPro" id="IPR003150">
    <property type="entry name" value="DNA-bd_RFX"/>
</dbReference>
<feature type="compositionally biased region" description="Acidic residues" evidence="6">
    <location>
        <begin position="788"/>
        <end position="800"/>
    </location>
</feature>
<sequence length="866" mass="94698">MQTSHVIVGKASAVLSSQNGPSLVVGKLSGAGNSDTVTIQDANNAGQTIQTIYSANSYQDSGAEQTVYSNNNPSGNNHIPLLDLVKKSIKAKEKRLKPGSDEDDAKSQYSDYLPVVYTTSVAGQQTYYPAQQIITDASGGNNFNSHNLAPSGTLVATHQGGTTYVLQQQAAIMEDDSASLCHAAKASPVTIHWLTSNYETSEGVSLPRSTLYFHYLQHCNEHKLEPMNPASFGKLIRSVFVGLRTRRLGTRGNSKYHYYGIRIKPESPLNHYVEDSNFSMRPYHMGTPQSGSSCYMNDWRSSNSSERYSSTPGPKLGTPINGANFSYSANANEAPVTSGAGGAGGPSFSANAHQHAHFLGETSSALPNLEEICRSAGLPIPPKSILDHEQTVTDDSRELEDGSPIPEGCNMTDIMDFCRIYAESAEDMLNAVVNLDFADICSVWKNFWRTEDDELEMDPDMDTDSGSGSKTKLQQLVAMPHLQQFIRMYDHTFYQSLAEVLIPNVLRAIPPALTQAIRNFAKSLEGWMRSALSNLDPELVRIKLSAVSALAQTLRRYTSLNHLAQAARTVLKNGGQVSQMLADLNRVDFGNVQEQASWICLCSDSLVSHLEQEFKRILQRQASLEEWAHWLDSVVTSILQPHEASSGVVFARAAHQLVLKWSFYSSMLIRDLTLRSAASFGSFHLIRLLYDEYIFYLIEHKVAAHLGMTPVAVMGEMGRSLIHKRSPKKKVKRPNGTEIEASNTPDSVVGPSGDNFEQEKAARSGVKRAMIKTLDESDLEAGGGSGVDLDEEEEEAAEDSESDMLRQAHADALQRCAATKAVTVVKLPDDSHHPGKKVVRVTAVSTGPNASIQTKTSVIVKRPKLA</sequence>
<evidence type="ECO:0000256" key="2">
    <source>
        <dbReference type="ARBA" id="ARBA00023015"/>
    </source>
</evidence>
<dbReference type="PANTHER" id="PTHR12619:SF33">
    <property type="entry name" value="RFX, ISOFORM H"/>
    <property type="match status" value="1"/>
</dbReference>
<gene>
    <name evidence="8" type="primary">RFX3_3</name>
    <name evidence="8" type="ORF">Ciccas_004728</name>
</gene>
<dbReference type="Pfam" id="PF02257">
    <property type="entry name" value="RFX_DNA_binding"/>
    <property type="match status" value="1"/>
</dbReference>
<keyword evidence="2" id="KW-0805">Transcription regulation</keyword>
<evidence type="ECO:0000259" key="7">
    <source>
        <dbReference type="PROSITE" id="PS51526"/>
    </source>
</evidence>
<evidence type="ECO:0000256" key="1">
    <source>
        <dbReference type="ARBA" id="ARBA00004123"/>
    </source>
</evidence>
<keyword evidence="5" id="KW-0539">Nucleus</keyword>
<evidence type="ECO:0000256" key="6">
    <source>
        <dbReference type="SAM" id="MobiDB-lite"/>
    </source>
</evidence>
<dbReference type="InterPro" id="IPR039779">
    <property type="entry name" value="RFX-like"/>
</dbReference>
<dbReference type="InterPro" id="IPR036388">
    <property type="entry name" value="WH-like_DNA-bd_sf"/>
</dbReference>
<dbReference type="AlphaFoldDB" id="A0ABD2QAS0"/>
<evidence type="ECO:0000256" key="4">
    <source>
        <dbReference type="ARBA" id="ARBA00023163"/>
    </source>
</evidence>
<dbReference type="Pfam" id="PF25340">
    <property type="entry name" value="BCD_RFX"/>
    <property type="match status" value="1"/>
</dbReference>
<dbReference type="InterPro" id="IPR036390">
    <property type="entry name" value="WH_DNA-bd_sf"/>
</dbReference>
<dbReference type="Gene3D" id="1.10.10.10">
    <property type="entry name" value="Winged helix-like DNA-binding domain superfamily/Winged helix DNA-binding domain"/>
    <property type="match status" value="1"/>
</dbReference>
<reference evidence="8 9" key="1">
    <citation type="submission" date="2024-11" db="EMBL/GenBank/DDBJ databases">
        <title>Adaptive evolution of stress response genes in parasites aligns with host niche diversity.</title>
        <authorList>
            <person name="Hahn C."/>
            <person name="Resl P."/>
        </authorList>
    </citation>
    <scope>NUCLEOTIDE SEQUENCE [LARGE SCALE GENOMIC DNA]</scope>
    <source>
        <strain evidence="8">EGGRZ-B1_66</strain>
        <tissue evidence="8">Body</tissue>
    </source>
</reference>
<keyword evidence="4" id="KW-0804">Transcription</keyword>
<evidence type="ECO:0000313" key="9">
    <source>
        <dbReference type="Proteomes" id="UP001626550"/>
    </source>
</evidence>
<dbReference type="GO" id="GO:0003677">
    <property type="term" value="F:DNA binding"/>
    <property type="evidence" value="ECO:0007669"/>
    <property type="project" value="UniProtKB-KW"/>
</dbReference>
<dbReference type="SUPFAM" id="SSF46785">
    <property type="entry name" value="Winged helix' DNA-binding domain"/>
    <property type="match status" value="1"/>
</dbReference>
<dbReference type="GO" id="GO:0005634">
    <property type="term" value="C:nucleus"/>
    <property type="evidence" value="ECO:0007669"/>
    <property type="project" value="UniProtKB-SubCell"/>
</dbReference>
<dbReference type="PANTHER" id="PTHR12619">
    <property type="entry name" value="RFX TRANSCRIPTION FACTOR FAMILY"/>
    <property type="match status" value="1"/>
</dbReference>
<proteinExistence type="predicted"/>
<dbReference type="PROSITE" id="PS51526">
    <property type="entry name" value="RFX_DBD"/>
    <property type="match status" value="1"/>
</dbReference>
<dbReference type="Proteomes" id="UP001626550">
    <property type="component" value="Unassembled WGS sequence"/>
</dbReference>
<organism evidence="8 9">
    <name type="scientific">Cichlidogyrus casuarinus</name>
    <dbReference type="NCBI Taxonomy" id="1844966"/>
    <lineage>
        <taxon>Eukaryota</taxon>
        <taxon>Metazoa</taxon>
        <taxon>Spiralia</taxon>
        <taxon>Lophotrochozoa</taxon>
        <taxon>Platyhelminthes</taxon>
        <taxon>Monogenea</taxon>
        <taxon>Monopisthocotylea</taxon>
        <taxon>Dactylogyridea</taxon>
        <taxon>Ancyrocephalidae</taxon>
        <taxon>Cichlidogyrus</taxon>
    </lineage>
</organism>
<accession>A0ABD2QAS0</accession>
<keyword evidence="3" id="KW-0238">DNA-binding</keyword>
<comment type="caution">
    <text evidence="8">The sequence shown here is derived from an EMBL/GenBank/DDBJ whole genome shotgun (WGS) entry which is preliminary data.</text>
</comment>
<feature type="region of interest" description="Disordered" evidence="6">
    <location>
        <begin position="723"/>
        <end position="800"/>
    </location>
</feature>
<dbReference type="InterPro" id="IPR057321">
    <property type="entry name" value="RFX1-4/6/8-like_BCD"/>
</dbReference>